<proteinExistence type="predicted"/>
<gene>
    <name evidence="3" type="ORF">SAMN04488001_2446</name>
</gene>
<reference evidence="4" key="1">
    <citation type="submission" date="2016-10" db="EMBL/GenBank/DDBJ databases">
        <authorList>
            <person name="Varghese N."/>
            <person name="Submissions S."/>
        </authorList>
    </citation>
    <scope>NUCLEOTIDE SEQUENCE [LARGE SCALE GENOMIC DNA]</scope>
    <source>
        <strain evidence="4">DSM 26922</strain>
    </source>
</reference>
<dbReference type="InterPro" id="IPR045864">
    <property type="entry name" value="aa-tRNA-synth_II/BPL/LPL"/>
</dbReference>
<accession>A0A1H2Z5N9</accession>
<protein>
    <submittedName>
        <fullName evidence="3">ATP phosphoribosyltransferase regulatory subunit</fullName>
    </submittedName>
</protein>
<evidence type="ECO:0000313" key="3">
    <source>
        <dbReference type="EMBL" id="SDX12730.1"/>
    </source>
</evidence>
<dbReference type="NCBIfam" id="NF008952">
    <property type="entry name" value="PRK12295.1-5"/>
    <property type="match status" value="1"/>
</dbReference>
<dbReference type="Pfam" id="PF13393">
    <property type="entry name" value="tRNA-synt_His"/>
    <property type="match status" value="2"/>
</dbReference>
<feature type="domain" description="Class II Histidinyl-tRNA synthetase (HisRS)-like catalytic core" evidence="2">
    <location>
        <begin position="208"/>
        <end position="334"/>
    </location>
</feature>
<dbReference type="RefSeq" id="WP_089947217.1">
    <property type="nucleotide sequence ID" value="NZ_FNOI01000004.1"/>
</dbReference>
<dbReference type="PIRSF" id="PIRSF001549">
    <property type="entry name" value="His-tRNA_synth"/>
    <property type="match status" value="1"/>
</dbReference>
<name>A0A1H2Z5N9_9RHOB</name>
<feature type="binding site" evidence="1">
    <location>
        <position position="89"/>
    </location>
    <ligand>
        <name>L-histidine</name>
        <dbReference type="ChEBI" id="CHEBI:57595"/>
    </ligand>
</feature>
<dbReference type="OrthoDB" id="9797914at2"/>
<dbReference type="InterPro" id="IPR004516">
    <property type="entry name" value="HisRS/HisZ"/>
</dbReference>
<dbReference type="PANTHER" id="PTHR11476">
    <property type="entry name" value="HISTIDYL-TRNA SYNTHETASE"/>
    <property type="match status" value="1"/>
</dbReference>
<feature type="binding site" evidence="1">
    <location>
        <begin position="62"/>
        <end position="64"/>
    </location>
    <ligand>
        <name>L-histidine</name>
        <dbReference type="ChEBI" id="CHEBI:57595"/>
    </ligand>
</feature>
<dbReference type="Proteomes" id="UP000199441">
    <property type="component" value="Unassembled WGS sequence"/>
</dbReference>
<dbReference type="GO" id="GO:0016757">
    <property type="term" value="F:glycosyltransferase activity"/>
    <property type="evidence" value="ECO:0007669"/>
    <property type="project" value="UniProtKB-KW"/>
</dbReference>
<dbReference type="GO" id="GO:0005737">
    <property type="term" value="C:cytoplasm"/>
    <property type="evidence" value="ECO:0007669"/>
    <property type="project" value="InterPro"/>
</dbReference>
<keyword evidence="3" id="KW-0328">Glycosyltransferase</keyword>
<feature type="binding site" evidence="1">
    <location>
        <position position="103"/>
    </location>
    <ligand>
        <name>L-histidine</name>
        <dbReference type="ChEBI" id="CHEBI:57595"/>
    </ligand>
</feature>
<evidence type="ECO:0000256" key="1">
    <source>
        <dbReference type="PIRSR" id="PIRSR001549-1"/>
    </source>
</evidence>
<dbReference type="PANTHER" id="PTHR11476:SF7">
    <property type="entry name" value="HISTIDINE--TRNA LIGASE"/>
    <property type="match status" value="1"/>
</dbReference>
<feature type="binding site" evidence="1">
    <location>
        <begin position="292"/>
        <end position="293"/>
    </location>
    <ligand>
        <name>L-histidine</name>
        <dbReference type="ChEBI" id="CHEBI:57595"/>
    </ligand>
</feature>
<keyword evidence="4" id="KW-1185">Reference proteome</keyword>
<evidence type="ECO:0000259" key="2">
    <source>
        <dbReference type="Pfam" id="PF13393"/>
    </source>
</evidence>
<keyword evidence="3" id="KW-0808">Transferase</keyword>
<dbReference type="InterPro" id="IPR041715">
    <property type="entry name" value="HisRS-like_core"/>
</dbReference>
<sequence length="343" mass="37238">MDRVREQTERLSCLFRDAGAVPVETSVLQPADTLLDLYGEDIRARAYVTSDPVLGEQMLRPDFTVPVVQRHMEDGAEPARYTYQGLVFRKQEAGNGRPSEFLQVGYEVFDGSDPAGADADVFALFSSALKDAPVKAHTGDIGILIAAVAGLSTTQRRRSALLRHLWRPERFRALLNRFSVPSTRVVADIPSDVPEIGLRSAAEVETRVAALREDAKTPPLDPTELHAIQSILGVADVAPKALARLRLIAGDMPAISPALDQLEARLNAMSKRGVDVESVNFAGAYGRTTMEYYDGFVFGFHGDTPVPVATGGRYDALTRMLGQGRSIPAVGGVIRPELLEALQ</sequence>
<dbReference type="SUPFAM" id="SSF55681">
    <property type="entry name" value="Class II aaRS and biotin synthetases"/>
    <property type="match status" value="1"/>
</dbReference>
<dbReference type="Gene3D" id="3.30.930.10">
    <property type="entry name" value="Bira Bifunctional Protein, Domain 2"/>
    <property type="match status" value="1"/>
</dbReference>
<feature type="binding site" evidence="1">
    <location>
        <position position="107"/>
    </location>
    <ligand>
        <name>L-histidine</name>
        <dbReference type="ChEBI" id="CHEBI:57595"/>
    </ligand>
</feature>
<feature type="domain" description="Class II Histidinyl-tRNA synthetase (HisRS)-like catalytic core" evidence="2">
    <location>
        <begin position="3"/>
        <end position="167"/>
    </location>
</feature>
<organism evidence="3 4">
    <name type="scientific">Litoreibacter albidus</name>
    <dbReference type="NCBI Taxonomy" id="670155"/>
    <lineage>
        <taxon>Bacteria</taxon>
        <taxon>Pseudomonadati</taxon>
        <taxon>Pseudomonadota</taxon>
        <taxon>Alphaproteobacteria</taxon>
        <taxon>Rhodobacterales</taxon>
        <taxon>Roseobacteraceae</taxon>
        <taxon>Litoreibacter</taxon>
    </lineage>
</organism>
<dbReference type="STRING" id="670155.SAMN04488001_2446"/>
<evidence type="ECO:0000313" key="4">
    <source>
        <dbReference type="Proteomes" id="UP000199441"/>
    </source>
</evidence>
<dbReference type="AlphaFoldDB" id="A0A1H2Z5N9"/>
<dbReference type="EMBL" id="FNOI01000004">
    <property type="protein sequence ID" value="SDX12730.1"/>
    <property type="molecule type" value="Genomic_DNA"/>
</dbReference>